<dbReference type="PROSITE" id="PS51094">
    <property type="entry name" value="PTS_EIIA_TYPE_2"/>
    <property type="match status" value="1"/>
</dbReference>
<keyword evidence="2" id="KW-0597">Phosphoprotein</keyword>
<dbReference type="EMBL" id="CP014873">
    <property type="protein sequence ID" value="ANK61945.1"/>
    <property type="molecule type" value="Genomic_DNA"/>
</dbReference>
<keyword evidence="7" id="KW-1185">Reference proteome</keyword>
<keyword evidence="4" id="KW-0808">Transferase</keyword>
<dbReference type="Pfam" id="PF00359">
    <property type="entry name" value="PTS_EIIA_2"/>
    <property type="match status" value="1"/>
</dbReference>
<keyword evidence="3" id="KW-0762">Sugar transport</keyword>
<dbReference type="NCBIfam" id="TIGR00848">
    <property type="entry name" value="fruA"/>
    <property type="match status" value="1"/>
</dbReference>
<dbReference type="InterPro" id="IPR051541">
    <property type="entry name" value="PTS_SugarTrans_NitroReg"/>
</dbReference>
<evidence type="ECO:0000256" key="3">
    <source>
        <dbReference type="ARBA" id="ARBA00022597"/>
    </source>
</evidence>
<dbReference type="GO" id="GO:0009401">
    <property type="term" value="P:phosphoenolpyruvate-dependent sugar phosphotransferase system"/>
    <property type="evidence" value="ECO:0007669"/>
    <property type="project" value="UniProtKB-KW"/>
</dbReference>
<name>A0A192H0R4_9LACO</name>
<evidence type="ECO:0000256" key="4">
    <source>
        <dbReference type="ARBA" id="ARBA00022679"/>
    </source>
</evidence>
<dbReference type="AlphaFoldDB" id="A0A192H0R4"/>
<dbReference type="RefSeq" id="WP_068279311.1">
    <property type="nucleotide sequence ID" value="NZ_CP014873.1"/>
</dbReference>
<organism evidence="6 7">
    <name type="scientific">Loigolactobacillus backii</name>
    <dbReference type="NCBI Taxonomy" id="375175"/>
    <lineage>
        <taxon>Bacteria</taxon>
        <taxon>Bacillati</taxon>
        <taxon>Bacillota</taxon>
        <taxon>Bacilli</taxon>
        <taxon>Lactobacillales</taxon>
        <taxon>Lactobacillaceae</taxon>
        <taxon>Loigolactobacillus</taxon>
    </lineage>
</organism>
<keyword evidence="1" id="KW-0813">Transport</keyword>
<dbReference type="GO" id="GO:0016020">
    <property type="term" value="C:membrane"/>
    <property type="evidence" value="ECO:0007669"/>
    <property type="project" value="InterPro"/>
</dbReference>
<dbReference type="InterPro" id="IPR002178">
    <property type="entry name" value="PTS_EIIA_type-2_dom"/>
</dbReference>
<dbReference type="CDD" id="cd00211">
    <property type="entry name" value="PTS_IIA_fru"/>
    <property type="match status" value="1"/>
</dbReference>
<dbReference type="SUPFAM" id="SSF55804">
    <property type="entry name" value="Phoshotransferase/anion transport protein"/>
    <property type="match status" value="1"/>
</dbReference>
<dbReference type="NCBIfam" id="NF007389">
    <property type="entry name" value="PRK09913.1"/>
    <property type="match status" value="1"/>
</dbReference>
<dbReference type="PANTHER" id="PTHR47738:SF2">
    <property type="entry name" value="PTS SYSTEM FRUCTOSE-LIKE EIIA COMPONENT"/>
    <property type="match status" value="1"/>
</dbReference>
<sequence>MSLFSKDNMIMDLKATTQKEVMQEFAELAQKNGHAKDADNLYKDLLAREEESTTGFGNGVAIPHTKSKEILEAGVFFARSSNLIEWQSLDDKPVNTWISLMIPVDQADVHLKLLAKLSRQLMHQDFIAILKNGTQEEVFEAIQNILIS</sequence>
<keyword evidence="5" id="KW-0598">Phosphotransferase system</keyword>
<dbReference type="PANTHER" id="PTHR47738">
    <property type="entry name" value="PTS SYSTEM FRUCTOSE-LIKE EIIA COMPONENT-RELATED"/>
    <property type="match status" value="1"/>
</dbReference>
<dbReference type="Gene3D" id="3.40.930.10">
    <property type="entry name" value="Mannitol-specific EII, Chain A"/>
    <property type="match status" value="1"/>
</dbReference>
<dbReference type="GO" id="GO:0008982">
    <property type="term" value="F:protein-N(PI)-phosphohistidine-sugar phosphotransferase activity"/>
    <property type="evidence" value="ECO:0007669"/>
    <property type="project" value="InterPro"/>
</dbReference>
<evidence type="ECO:0000256" key="1">
    <source>
        <dbReference type="ARBA" id="ARBA00022448"/>
    </source>
</evidence>
<evidence type="ECO:0000256" key="5">
    <source>
        <dbReference type="ARBA" id="ARBA00022683"/>
    </source>
</evidence>
<evidence type="ECO:0000313" key="6">
    <source>
        <dbReference type="EMBL" id="ANK61945.1"/>
    </source>
</evidence>
<dbReference type="Proteomes" id="UP000078582">
    <property type="component" value="Chromosome"/>
</dbReference>
<evidence type="ECO:0000313" key="7">
    <source>
        <dbReference type="Proteomes" id="UP000078582"/>
    </source>
</evidence>
<dbReference type="STRING" id="375175.AYR53_03670"/>
<dbReference type="OrthoDB" id="95460at2"/>
<reference evidence="6 7" key="1">
    <citation type="submission" date="2016-03" db="EMBL/GenBank/DDBJ databases">
        <title>Pediococcus and Lactobacillus from brewery environment - whole genome sequencing and assembly.</title>
        <authorList>
            <person name="Behr J."/>
            <person name="Geissler A.J."/>
            <person name="Vogel R.F."/>
        </authorList>
    </citation>
    <scope>NUCLEOTIDE SEQUENCE [LARGE SCALE GENOMIC DNA]</scope>
    <source>
        <strain evidence="6 7">TMW 1.1989</strain>
    </source>
</reference>
<accession>A0A192H0R4</accession>
<proteinExistence type="predicted"/>
<dbReference type="InterPro" id="IPR004715">
    <property type="entry name" value="PTS_IIA_fruc"/>
</dbReference>
<protein>
    <submittedName>
        <fullName evidence="6">PTS fructose transporter subunit IIA</fullName>
    </submittedName>
</protein>
<dbReference type="GeneID" id="42981338"/>
<gene>
    <name evidence="6" type="ORF">AYR53_03670</name>
</gene>
<dbReference type="InterPro" id="IPR016152">
    <property type="entry name" value="PTrfase/Anion_transptr"/>
</dbReference>
<evidence type="ECO:0000256" key="2">
    <source>
        <dbReference type="ARBA" id="ARBA00022553"/>
    </source>
</evidence>